<name>A0A4R5DRS1_9BACT</name>
<dbReference type="EMBL" id="SMFL01000002">
    <property type="protein sequence ID" value="TDE17146.1"/>
    <property type="molecule type" value="Genomic_DNA"/>
</dbReference>
<dbReference type="CDD" id="cd16433">
    <property type="entry name" value="CheB"/>
    <property type="match status" value="1"/>
</dbReference>
<gene>
    <name evidence="6" type="ORF">E0F88_04390</name>
</gene>
<dbReference type="AlphaFoldDB" id="A0A4R5DRS1"/>
<dbReference type="Gene3D" id="3.40.50.180">
    <property type="entry name" value="Methylesterase CheB, C-terminal domain"/>
    <property type="match status" value="1"/>
</dbReference>
<dbReference type="InterPro" id="IPR011247">
    <property type="entry name" value="Chemotax_prot-Glu_Me-esterase"/>
</dbReference>
<proteinExistence type="predicted"/>
<feature type="domain" description="CheB-type methylesterase" evidence="5">
    <location>
        <begin position="1"/>
        <end position="189"/>
    </location>
</feature>
<reference evidence="6 7" key="1">
    <citation type="submission" date="2019-03" db="EMBL/GenBank/DDBJ databases">
        <title>Dyadobacter AR-3-6 sp. nov., isolated from arctic soil.</title>
        <authorList>
            <person name="Chaudhary D.K."/>
        </authorList>
    </citation>
    <scope>NUCLEOTIDE SEQUENCE [LARGE SCALE GENOMIC DNA]</scope>
    <source>
        <strain evidence="6 7">AR-3-6</strain>
    </source>
</reference>
<dbReference type="GO" id="GO:0000156">
    <property type="term" value="F:phosphorelay response regulator activity"/>
    <property type="evidence" value="ECO:0007669"/>
    <property type="project" value="InterPro"/>
</dbReference>
<evidence type="ECO:0000313" key="6">
    <source>
        <dbReference type="EMBL" id="TDE17146.1"/>
    </source>
</evidence>
<dbReference type="SUPFAM" id="SSF52738">
    <property type="entry name" value="Methylesterase CheB, C-terminal domain"/>
    <property type="match status" value="1"/>
</dbReference>
<organism evidence="6 7">
    <name type="scientific">Dyadobacter psychrotolerans</name>
    <dbReference type="NCBI Taxonomy" id="2541721"/>
    <lineage>
        <taxon>Bacteria</taxon>
        <taxon>Pseudomonadati</taxon>
        <taxon>Bacteroidota</taxon>
        <taxon>Cytophagia</taxon>
        <taxon>Cytophagales</taxon>
        <taxon>Spirosomataceae</taxon>
        <taxon>Dyadobacter</taxon>
    </lineage>
</organism>
<dbReference type="PANTHER" id="PTHR42872:SF6">
    <property type="entry name" value="PROTEIN-GLUTAMATE METHYLESTERASE_PROTEIN-GLUTAMINE GLUTAMINASE"/>
    <property type="match status" value="1"/>
</dbReference>
<evidence type="ECO:0000256" key="3">
    <source>
        <dbReference type="ARBA" id="ARBA00048267"/>
    </source>
</evidence>
<evidence type="ECO:0000313" key="7">
    <source>
        <dbReference type="Proteomes" id="UP000294850"/>
    </source>
</evidence>
<dbReference type="InterPro" id="IPR000673">
    <property type="entry name" value="Sig_transdc_resp-reg_Me-estase"/>
</dbReference>
<comment type="caution">
    <text evidence="6">The sequence shown here is derived from an EMBL/GenBank/DDBJ whole genome shotgun (WGS) entry which is preliminary data.</text>
</comment>
<comment type="catalytic activity">
    <reaction evidence="3">
        <text>[protein]-L-glutamate 5-O-methyl ester + H2O = L-glutamyl-[protein] + methanol + H(+)</text>
        <dbReference type="Rhea" id="RHEA:23236"/>
        <dbReference type="Rhea" id="RHEA-COMP:10208"/>
        <dbReference type="Rhea" id="RHEA-COMP:10311"/>
        <dbReference type="ChEBI" id="CHEBI:15377"/>
        <dbReference type="ChEBI" id="CHEBI:15378"/>
        <dbReference type="ChEBI" id="CHEBI:17790"/>
        <dbReference type="ChEBI" id="CHEBI:29973"/>
        <dbReference type="ChEBI" id="CHEBI:82795"/>
        <dbReference type="EC" id="3.1.1.61"/>
    </reaction>
</comment>
<dbReference type="GO" id="GO:0006935">
    <property type="term" value="P:chemotaxis"/>
    <property type="evidence" value="ECO:0007669"/>
    <property type="project" value="UniProtKB-UniRule"/>
</dbReference>
<keyword evidence="7" id="KW-1185">Reference proteome</keyword>
<dbReference type="Pfam" id="PF01339">
    <property type="entry name" value="CheB_methylest"/>
    <property type="match status" value="1"/>
</dbReference>
<evidence type="ECO:0000256" key="1">
    <source>
        <dbReference type="ARBA" id="ARBA00022801"/>
    </source>
</evidence>
<protein>
    <recommendedName>
        <fullName evidence="2">protein-glutamate methylesterase</fullName>
        <ecNumber evidence="2">3.1.1.61</ecNumber>
    </recommendedName>
</protein>
<feature type="active site" evidence="4">
    <location>
        <position position="12"/>
    </location>
</feature>
<keyword evidence="4" id="KW-0145">Chemotaxis</keyword>
<dbReference type="EC" id="3.1.1.61" evidence="2"/>
<evidence type="ECO:0000256" key="4">
    <source>
        <dbReference type="PROSITE-ProRule" id="PRU00050"/>
    </source>
</evidence>
<dbReference type="PANTHER" id="PTHR42872">
    <property type="entry name" value="PROTEIN-GLUTAMATE METHYLESTERASE/PROTEIN-GLUTAMINE GLUTAMINASE"/>
    <property type="match status" value="1"/>
</dbReference>
<sequence>MADIDVIVIGSSAGGVMALKQLVAALPADFKTPVFVVQHLAPGKDTFLADILDRSGPLHAIHPVDGTKIEEGTIYVSLPDHHMLVESGHILIKKGPKENRFRPSIDALFRSAAYSYGPRAIGIVLTGMLDDGCSGMWSLKRLGGITIVQDPEQALYPSMPLSVLEYIAPDHVCPLSSMSELLVELTRHSIPKKSVADPYEVKLLKMEVDIAALGNAFDKGIISMGEKSSLTCPECGGALDSYTEGKLVRYRCHTGHAYSSASLLSAVNETTEHKLWAALRSLEEAVMIVEKDAAVNLQIAESQLAPGDAIKIQTLKHQATQLHNFLNHYLQLNDLSID</sequence>
<evidence type="ECO:0000256" key="2">
    <source>
        <dbReference type="ARBA" id="ARBA00039140"/>
    </source>
</evidence>
<dbReference type="GO" id="GO:0008984">
    <property type="term" value="F:protein-glutamate methylesterase activity"/>
    <property type="evidence" value="ECO:0007669"/>
    <property type="project" value="UniProtKB-EC"/>
</dbReference>
<dbReference type="OrthoDB" id="1524092at2"/>
<dbReference type="PIRSF" id="PIRSF036461">
    <property type="entry name" value="Chmtx_methlestr"/>
    <property type="match status" value="1"/>
</dbReference>
<evidence type="ECO:0000259" key="5">
    <source>
        <dbReference type="PROSITE" id="PS50122"/>
    </source>
</evidence>
<dbReference type="Proteomes" id="UP000294850">
    <property type="component" value="Unassembled WGS sequence"/>
</dbReference>
<dbReference type="PROSITE" id="PS50122">
    <property type="entry name" value="CHEB"/>
    <property type="match status" value="1"/>
</dbReference>
<keyword evidence="1 4" id="KW-0378">Hydrolase</keyword>
<dbReference type="InterPro" id="IPR035909">
    <property type="entry name" value="CheB_C"/>
</dbReference>
<accession>A0A4R5DRS1</accession>
<dbReference type="GO" id="GO:0005737">
    <property type="term" value="C:cytoplasm"/>
    <property type="evidence" value="ECO:0007669"/>
    <property type="project" value="InterPro"/>
</dbReference>
<dbReference type="RefSeq" id="WP_131956910.1">
    <property type="nucleotide sequence ID" value="NZ_SMFL01000002.1"/>
</dbReference>
<feature type="active site" evidence="4">
    <location>
        <position position="39"/>
    </location>
</feature>
<feature type="active site" evidence="4">
    <location>
        <position position="131"/>
    </location>
</feature>